<dbReference type="Pfam" id="PF01297">
    <property type="entry name" value="ZnuA"/>
    <property type="match status" value="1"/>
</dbReference>
<dbReference type="GO" id="GO:0046872">
    <property type="term" value="F:metal ion binding"/>
    <property type="evidence" value="ECO:0007669"/>
    <property type="project" value="UniProtKB-KW"/>
</dbReference>
<accession>A0A537JCK4</accession>
<evidence type="ECO:0000256" key="2">
    <source>
        <dbReference type="ARBA" id="ARBA00022448"/>
    </source>
</evidence>
<keyword evidence="3" id="KW-0479">Metal-binding</keyword>
<evidence type="ECO:0000313" key="7">
    <source>
        <dbReference type="Proteomes" id="UP000320048"/>
    </source>
</evidence>
<dbReference type="Proteomes" id="UP000320048">
    <property type="component" value="Unassembled WGS sequence"/>
</dbReference>
<evidence type="ECO:0000256" key="4">
    <source>
        <dbReference type="ARBA" id="ARBA00022729"/>
    </source>
</evidence>
<dbReference type="InterPro" id="IPR006127">
    <property type="entry name" value="ZnuA-like"/>
</dbReference>
<name>A0A537JCK4_9BACT</name>
<organism evidence="6 7">
    <name type="scientific">Candidatus Segetimicrobium genomatis</name>
    <dbReference type="NCBI Taxonomy" id="2569760"/>
    <lineage>
        <taxon>Bacteria</taxon>
        <taxon>Bacillati</taxon>
        <taxon>Candidatus Sysuimicrobiota</taxon>
        <taxon>Candidatus Sysuimicrobiia</taxon>
        <taxon>Candidatus Sysuimicrobiales</taxon>
        <taxon>Candidatus Segetimicrobiaceae</taxon>
        <taxon>Candidatus Segetimicrobium</taxon>
    </lineage>
</organism>
<dbReference type="PANTHER" id="PTHR42953">
    <property type="entry name" value="HIGH-AFFINITY ZINC UPTAKE SYSTEM PROTEIN ZNUA-RELATED"/>
    <property type="match status" value="1"/>
</dbReference>
<keyword evidence="4 5" id="KW-0732">Signal</keyword>
<gene>
    <name evidence="6" type="ORF">E6H04_07275</name>
</gene>
<dbReference type="AlphaFoldDB" id="A0A537JCK4"/>
<dbReference type="GO" id="GO:0030001">
    <property type="term" value="P:metal ion transport"/>
    <property type="evidence" value="ECO:0007669"/>
    <property type="project" value="InterPro"/>
</dbReference>
<dbReference type="GO" id="GO:0030313">
    <property type="term" value="C:cell envelope"/>
    <property type="evidence" value="ECO:0007669"/>
    <property type="project" value="UniProtKB-SubCell"/>
</dbReference>
<sequence length="300" mass="31837">MSMGAISRTILGLGILMALGAPVASGAAAAPSRVAVVAAENFYGDLVGQIGGDHVAVTSIIVDPTVDPHEYEVSAKDGAAVANARLVIQNGLGYDSFMTRLLNASPRRDRKLIVVGSLVGRKDGDNPHVWYAPATMPKLAQVVAEALVGLDPANAASYRTRLGAFTASMKRLNDEVARLRARYAGTPVGATEPVFGYMSDALGLRVLTPRAFQKAVEEGEEPPAAAVAQMEDQLRTHRVRVLLYNLQTVTPITTKVRQRAKQLGIPVVGVTETEPPGKTYQQWMLGQLAQLDAALGGETK</sequence>
<evidence type="ECO:0000256" key="5">
    <source>
        <dbReference type="SAM" id="SignalP"/>
    </source>
</evidence>
<comment type="caution">
    <text evidence="6">The sequence shown here is derived from an EMBL/GenBank/DDBJ whole genome shotgun (WGS) entry which is preliminary data.</text>
</comment>
<protein>
    <submittedName>
        <fullName evidence="6">Cation ABC transporter substrate-binding protein</fullName>
    </submittedName>
</protein>
<dbReference type="EMBL" id="VBAO01000178">
    <property type="protein sequence ID" value="TMI81255.1"/>
    <property type="molecule type" value="Genomic_DNA"/>
</dbReference>
<comment type="subcellular location">
    <subcellularLocation>
        <location evidence="1">Cell envelope</location>
    </subcellularLocation>
</comment>
<dbReference type="InterPro" id="IPR050492">
    <property type="entry name" value="Bact_metal-bind_prot9"/>
</dbReference>
<keyword evidence="2" id="KW-0813">Transport</keyword>
<reference evidence="6 7" key="1">
    <citation type="journal article" date="2019" name="Nat. Microbiol.">
        <title>Mediterranean grassland soil C-N compound turnover is dependent on rainfall and depth, and is mediated by genomically divergent microorganisms.</title>
        <authorList>
            <person name="Diamond S."/>
            <person name="Andeer P.F."/>
            <person name="Li Z."/>
            <person name="Crits-Christoph A."/>
            <person name="Burstein D."/>
            <person name="Anantharaman K."/>
            <person name="Lane K.R."/>
            <person name="Thomas B.C."/>
            <person name="Pan C."/>
            <person name="Northen T.R."/>
            <person name="Banfield J.F."/>
        </authorList>
    </citation>
    <scope>NUCLEOTIDE SEQUENCE [LARGE SCALE GENOMIC DNA]</scope>
    <source>
        <strain evidence="6">NP_7</strain>
    </source>
</reference>
<feature type="chain" id="PRO_5021843984" evidence="5">
    <location>
        <begin position="30"/>
        <end position="300"/>
    </location>
</feature>
<evidence type="ECO:0000256" key="3">
    <source>
        <dbReference type="ARBA" id="ARBA00022723"/>
    </source>
</evidence>
<dbReference type="Gene3D" id="3.40.50.1980">
    <property type="entry name" value="Nitrogenase molybdenum iron protein domain"/>
    <property type="match status" value="2"/>
</dbReference>
<proteinExistence type="predicted"/>
<dbReference type="PANTHER" id="PTHR42953:SF1">
    <property type="entry name" value="METAL-BINDING PROTEIN HI_0362-RELATED"/>
    <property type="match status" value="1"/>
</dbReference>
<evidence type="ECO:0000256" key="1">
    <source>
        <dbReference type="ARBA" id="ARBA00004196"/>
    </source>
</evidence>
<evidence type="ECO:0000313" key="6">
    <source>
        <dbReference type="EMBL" id="TMI81255.1"/>
    </source>
</evidence>
<feature type="signal peptide" evidence="5">
    <location>
        <begin position="1"/>
        <end position="29"/>
    </location>
</feature>
<dbReference type="SUPFAM" id="SSF53807">
    <property type="entry name" value="Helical backbone' metal receptor"/>
    <property type="match status" value="1"/>
</dbReference>